<dbReference type="Gramene" id="OE9A085961T1">
    <property type="protein sequence ID" value="OE9A085961C1"/>
    <property type="gene ID" value="OE9A085961"/>
</dbReference>
<keyword evidence="3" id="KW-1185">Reference proteome</keyword>
<dbReference type="Proteomes" id="UP000594638">
    <property type="component" value="Unassembled WGS sequence"/>
</dbReference>
<evidence type="ECO:0000313" key="2">
    <source>
        <dbReference type="EMBL" id="CAA3004325.1"/>
    </source>
</evidence>
<evidence type="ECO:0000256" key="1">
    <source>
        <dbReference type="SAM" id="Phobius"/>
    </source>
</evidence>
<keyword evidence="1" id="KW-0812">Transmembrane</keyword>
<dbReference type="EMBL" id="CACTIH010006169">
    <property type="protein sequence ID" value="CAA3004325.1"/>
    <property type="molecule type" value="Genomic_DNA"/>
</dbReference>
<feature type="transmembrane region" description="Helical" evidence="1">
    <location>
        <begin position="12"/>
        <end position="33"/>
    </location>
</feature>
<evidence type="ECO:0000313" key="3">
    <source>
        <dbReference type="Proteomes" id="UP000594638"/>
    </source>
</evidence>
<sequence length="877" mass="98379">MKTKQKTSKFILLVSTLSIIATFVFTLVLYTRLVGNFLLNQKPAAFTTTTTTTTWPSTIINVVDPAIVSFLLSLKPPGKFYPIIYETVTDRTTKKTQLHCGTYQLFKDTAANGGHWKSKKIADVYLDLYSVVPRRVPTLDTAWRFDFHVKGQFYRNSALIESSNFQLDSDNNSLTVRYNVDGVEKRTQISFPTAHTAIANKLYLPCLARGPSADFYFLIPRDPALLKHVNHLVSLDVSMTESGGVSGVGRFNDYAPNRYGHCRRGVYTAEKCQDDAYYVGTGKCFQPDQDSLEAKCLQRQMEVTSKVALKNVKIYLGDVVDDRLYFECLPVAPYVNRKQCKHVYERFDYDTSNKCVIRNPCFDQSTPLPRVGQIDVQMSERLRVLYPNSYVTCFNGGANYVVRNCDQFYPGGTLATFPPFNYCVDFACSTVVDPVTGKVGQGWRLETSQFEPNSNNGIVGGLSRNKLAGHRFAETAVTIKLTCVDGRVFKRESARIVERLENVLPQTTGGDQAVFHFYVRYWMPEFIFDETTGKKIVCLSFRDAPQLFRRTGKLRVYSALTSETGLMSFVRLSMFVDVATNVKVFNQLTLETRTSMAVPTIVSSDELDVVRKRLDAFGGFPKAQLFACSWIDKTMLFQCHTTPGAGSFEEGVHFKHVVDSNLASGYAYYTNAWSNGARIEANVFSSSVAVLRTNENNSFYVHAVQTYYTNLIRTAGHDTSNILGYIFSHTIVPPTKPTADDANVLIGNCALSATSGLESALKYLKNVYIYEPSKRIWCLNGVERPLHELPCTAKMGLLPTANLTLNTCTSLEIVRPAWILTSNVPDNVTITYKQYLEPNFVANTVSNNDAYVLKSGNVVSHTSTVLTLDEYRRELKL</sequence>
<comment type="caution">
    <text evidence="2">The sequence shown here is derived from an EMBL/GenBank/DDBJ whole genome shotgun (WGS) entry which is preliminary data.</text>
</comment>
<dbReference type="AlphaFoldDB" id="A0A8S0TG60"/>
<keyword evidence="1" id="KW-0472">Membrane</keyword>
<reference evidence="2 3" key="1">
    <citation type="submission" date="2019-12" db="EMBL/GenBank/DDBJ databases">
        <authorList>
            <person name="Alioto T."/>
            <person name="Alioto T."/>
            <person name="Gomez Garrido J."/>
        </authorList>
    </citation>
    <scope>NUCLEOTIDE SEQUENCE [LARGE SCALE GENOMIC DNA]</scope>
</reference>
<organism evidence="2 3">
    <name type="scientific">Olea europaea subsp. europaea</name>
    <dbReference type="NCBI Taxonomy" id="158383"/>
    <lineage>
        <taxon>Eukaryota</taxon>
        <taxon>Viridiplantae</taxon>
        <taxon>Streptophyta</taxon>
        <taxon>Embryophyta</taxon>
        <taxon>Tracheophyta</taxon>
        <taxon>Spermatophyta</taxon>
        <taxon>Magnoliopsida</taxon>
        <taxon>eudicotyledons</taxon>
        <taxon>Gunneridae</taxon>
        <taxon>Pentapetalae</taxon>
        <taxon>asterids</taxon>
        <taxon>lamiids</taxon>
        <taxon>Lamiales</taxon>
        <taxon>Oleaceae</taxon>
        <taxon>Oleeae</taxon>
        <taxon>Olea</taxon>
    </lineage>
</organism>
<gene>
    <name evidence="2" type="ORF">OLEA9_A085961</name>
</gene>
<keyword evidence="1" id="KW-1133">Transmembrane helix</keyword>
<name>A0A8S0TG60_OLEEU</name>
<accession>A0A8S0TG60</accession>
<proteinExistence type="predicted"/>
<protein>
    <submittedName>
        <fullName evidence="2">Uncharacterized protein</fullName>
    </submittedName>
</protein>